<dbReference type="InterPro" id="IPR007267">
    <property type="entry name" value="GtrA_DPMS_TM"/>
</dbReference>
<comment type="similarity">
    <text evidence="2">Belongs to the GtrA family.</text>
</comment>
<reference evidence="9" key="2">
    <citation type="submission" date="2022-10" db="EMBL/GenBank/DDBJ databases">
        <title>Human gut microbiome strain richness.</title>
        <authorList>
            <person name="Chen-Liaw A."/>
        </authorList>
    </citation>
    <scope>NUCLEOTIDE SEQUENCE</scope>
    <source>
        <strain evidence="9">1001283st1_A3_1001283B150304_161114</strain>
    </source>
</reference>
<comment type="subcellular location">
    <subcellularLocation>
        <location evidence="1">Membrane</location>
        <topology evidence="1">Multi-pass membrane protein</topology>
    </subcellularLocation>
</comment>
<evidence type="ECO:0000256" key="4">
    <source>
        <dbReference type="ARBA" id="ARBA00022989"/>
    </source>
</evidence>
<keyword evidence="3 6" id="KW-0812">Transmembrane</keyword>
<dbReference type="Pfam" id="PF04138">
    <property type="entry name" value="GtrA_DPMS_TM"/>
    <property type="match status" value="1"/>
</dbReference>
<accession>C6IIF8</accession>
<dbReference type="PANTHER" id="PTHR38459:SF1">
    <property type="entry name" value="PROPHAGE BACTOPRENOL-LINKED GLUCOSE TRANSLOCASE HOMOLOG"/>
    <property type="match status" value="1"/>
</dbReference>
<evidence type="ECO:0000256" key="6">
    <source>
        <dbReference type="SAM" id="Phobius"/>
    </source>
</evidence>
<organism evidence="8 10">
    <name type="scientific">Bacteroides thetaiotaomicron</name>
    <dbReference type="NCBI Taxonomy" id="818"/>
    <lineage>
        <taxon>Bacteria</taxon>
        <taxon>Pseudomonadati</taxon>
        <taxon>Bacteroidota</taxon>
        <taxon>Bacteroidia</taxon>
        <taxon>Bacteroidales</taxon>
        <taxon>Bacteroidaceae</taxon>
        <taxon>Bacteroides</taxon>
    </lineage>
</organism>
<dbReference type="EMBL" id="JAQNVG010000002">
    <property type="protein sequence ID" value="MDC2234508.1"/>
    <property type="molecule type" value="Genomic_DNA"/>
</dbReference>
<dbReference type="InterPro" id="IPR051401">
    <property type="entry name" value="GtrA_CellWall_Glycosyl"/>
</dbReference>
<sequence length="143" mass="16426">MEIVKSVFQSKGKRYQFIRYCTVGTLAAGIHYGVYYLLQEYEMTNLNIAYTIGYVTSFICNFFLTSYFTFRSNPSLKRALGFGGSHLVNYLIHMGLFNLFLYLNVDQEIAPLCVLAVAVPTNFLMLRFVFKHKKEQAADQVAE</sequence>
<evidence type="ECO:0000259" key="7">
    <source>
        <dbReference type="Pfam" id="PF04138"/>
    </source>
</evidence>
<dbReference type="RefSeq" id="WP_008767594.1">
    <property type="nucleotide sequence ID" value="NZ_BAABXH010000001.1"/>
</dbReference>
<accession>A0A0P0FLF1</accession>
<name>A0A0P0FLF1_BACT4</name>
<evidence type="ECO:0000256" key="2">
    <source>
        <dbReference type="ARBA" id="ARBA00009399"/>
    </source>
</evidence>
<dbReference type="KEGG" id="btho:Btheta7330_04910"/>
<feature type="transmembrane region" description="Helical" evidence="6">
    <location>
        <begin position="109"/>
        <end position="130"/>
    </location>
</feature>
<keyword evidence="4 6" id="KW-1133">Transmembrane helix</keyword>
<comment type="caution">
    <text evidence="8">The sequence shown here is derived from an EMBL/GenBank/DDBJ whole genome shotgun (WGS) entry which is preliminary data.</text>
</comment>
<dbReference type="EMBL" id="WCRY01000005">
    <property type="protein sequence ID" value="KAB4484387.1"/>
    <property type="molecule type" value="Genomic_DNA"/>
</dbReference>
<dbReference type="GO" id="GO:0000271">
    <property type="term" value="P:polysaccharide biosynthetic process"/>
    <property type="evidence" value="ECO:0007669"/>
    <property type="project" value="InterPro"/>
</dbReference>
<dbReference type="OMA" id="NCYFVYK"/>
<evidence type="ECO:0000256" key="3">
    <source>
        <dbReference type="ARBA" id="ARBA00022692"/>
    </source>
</evidence>
<proteinExistence type="inferred from homology"/>
<protein>
    <submittedName>
        <fullName evidence="8">GtrA family protein</fullName>
    </submittedName>
</protein>
<feature type="domain" description="GtrA/DPMS transmembrane" evidence="7">
    <location>
        <begin position="19"/>
        <end position="129"/>
    </location>
</feature>
<dbReference type="AlphaFoldDB" id="A0A0P0FLF1"/>
<evidence type="ECO:0000313" key="9">
    <source>
        <dbReference type="EMBL" id="MDC2234508.1"/>
    </source>
</evidence>
<reference evidence="8 10" key="1">
    <citation type="journal article" date="2019" name="Nat. Med.">
        <title>A library of human gut bacterial isolates paired with longitudinal multiomics data enables mechanistic microbiome research.</title>
        <authorList>
            <person name="Poyet M."/>
            <person name="Groussin M."/>
            <person name="Gibbons S.M."/>
            <person name="Avila-Pacheco J."/>
            <person name="Jiang X."/>
            <person name="Kearney S.M."/>
            <person name="Perrotta A.R."/>
            <person name="Berdy B."/>
            <person name="Zhao S."/>
            <person name="Lieberman T.D."/>
            <person name="Swanson P.K."/>
            <person name="Smith M."/>
            <person name="Roesemann S."/>
            <person name="Alexander J.E."/>
            <person name="Rich S.A."/>
            <person name="Livny J."/>
            <person name="Vlamakis H."/>
            <person name="Clish C."/>
            <person name="Bullock K."/>
            <person name="Deik A."/>
            <person name="Scott J."/>
            <person name="Pierce K.A."/>
            <person name="Xavier R.J."/>
            <person name="Alm E.J."/>
        </authorList>
    </citation>
    <scope>NUCLEOTIDE SEQUENCE [LARGE SCALE GENOMIC DNA]</scope>
    <source>
        <strain evidence="8 10">BIOML-A162</strain>
    </source>
</reference>
<gene>
    <name evidence="8" type="ORF">GAN91_07035</name>
    <name evidence="9" type="ORF">PO127_01940</name>
</gene>
<evidence type="ECO:0000256" key="1">
    <source>
        <dbReference type="ARBA" id="ARBA00004141"/>
    </source>
</evidence>
<feature type="transmembrane region" description="Helical" evidence="6">
    <location>
        <begin position="50"/>
        <end position="70"/>
    </location>
</feature>
<evidence type="ECO:0000313" key="8">
    <source>
        <dbReference type="EMBL" id="KAB4484387.1"/>
    </source>
</evidence>
<keyword evidence="5 6" id="KW-0472">Membrane</keyword>
<dbReference type="Proteomes" id="UP001217776">
    <property type="component" value="Unassembled WGS sequence"/>
</dbReference>
<feature type="transmembrane region" description="Helical" evidence="6">
    <location>
        <begin position="82"/>
        <end position="103"/>
    </location>
</feature>
<evidence type="ECO:0000256" key="5">
    <source>
        <dbReference type="ARBA" id="ARBA00023136"/>
    </source>
</evidence>
<dbReference type="GeneID" id="60924569"/>
<dbReference type="Proteomes" id="UP000436858">
    <property type="component" value="Unassembled WGS sequence"/>
</dbReference>
<dbReference type="PANTHER" id="PTHR38459">
    <property type="entry name" value="PROPHAGE BACTOPRENOL-LINKED GLUCOSE TRANSLOCASE HOMOLOG"/>
    <property type="match status" value="1"/>
</dbReference>
<feature type="transmembrane region" description="Helical" evidence="6">
    <location>
        <begin position="20"/>
        <end position="38"/>
    </location>
</feature>
<evidence type="ECO:0000313" key="10">
    <source>
        <dbReference type="Proteomes" id="UP000436858"/>
    </source>
</evidence>
<dbReference type="GO" id="GO:0005886">
    <property type="term" value="C:plasma membrane"/>
    <property type="evidence" value="ECO:0007669"/>
    <property type="project" value="TreeGrafter"/>
</dbReference>